<dbReference type="Proteomes" id="UP000594262">
    <property type="component" value="Unplaced"/>
</dbReference>
<evidence type="ECO:0000313" key="3">
    <source>
        <dbReference type="EnsemblMetazoa" id="CLYHEMP010198.2"/>
    </source>
</evidence>
<keyword evidence="4" id="KW-1185">Reference proteome</keyword>
<organism evidence="3 4">
    <name type="scientific">Clytia hemisphaerica</name>
    <dbReference type="NCBI Taxonomy" id="252671"/>
    <lineage>
        <taxon>Eukaryota</taxon>
        <taxon>Metazoa</taxon>
        <taxon>Cnidaria</taxon>
        <taxon>Hydrozoa</taxon>
        <taxon>Hydroidolina</taxon>
        <taxon>Leptothecata</taxon>
        <taxon>Obeliida</taxon>
        <taxon>Clytiidae</taxon>
        <taxon>Clytia</taxon>
    </lineage>
</organism>
<proteinExistence type="predicted"/>
<protein>
    <recommendedName>
        <fullName evidence="5">Transposable element P transposase</fullName>
    </recommendedName>
</protein>
<dbReference type="EnsemblMetazoa" id="CLYHEMT010198.2">
    <property type="protein sequence ID" value="CLYHEMP010198.2"/>
    <property type="gene ID" value="CLYHEMG010198"/>
</dbReference>
<dbReference type="Pfam" id="PF21788">
    <property type="entry name" value="TNP-like_GBD"/>
    <property type="match status" value="1"/>
</dbReference>
<evidence type="ECO:0000313" key="4">
    <source>
        <dbReference type="Proteomes" id="UP000594262"/>
    </source>
</evidence>
<evidence type="ECO:0008006" key="5">
    <source>
        <dbReference type="Google" id="ProtNLM"/>
    </source>
</evidence>
<reference evidence="3" key="1">
    <citation type="submission" date="2021-01" db="UniProtKB">
        <authorList>
            <consortium name="EnsemblMetazoa"/>
        </authorList>
    </citation>
    <scope>IDENTIFICATION</scope>
</reference>
<feature type="domain" description="Transposable element P transposase-like RNase H" evidence="1">
    <location>
        <begin position="31"/>
        <end position="175"/>
    </location>
</feature>
<dbReference type="InterPro" id="IPR048365">
    <property type="entry name" value="TNP-like_RNaseH_N"/>
</dbReference>
<dbReference type="InterPro" id="IPR048366">
    <property type="entry name" value="TNP-like_GBD"/>
</dbReference>
<dbReference type="EnsemblMetazoa" id="CLYHEMT010198.1">
    <property type="protein sequence ID" value="CLYHEMP010198.1"/>
    <property type="gene ID" value="CLYHEMG010198"/>
</dbReference>
<dbReference type="AlphaFoldDB" id="A0A7M5VCD5"/>
<accession>A0A7M5VCD5</accession>
<evidence type="ECO:0000259" key="1">
    <source>
        <dbReference type="Pfam" id="PF21787"/>
    </source>
</evidence>
<dbReference type="OrthoDB" id="5987487at2759"/>
<evidence type="ECO:0000259" key="2">
    <source>
        <dbReference type="Pfam" id="PF21788"/>
    </source>
</evidence>
<feature type="domain" description="Transposable element P transposase-like GTP-binding insertion" evidence="2">
    <location>
        <begin position="213"/>
        <end position="304"/>
    </location>
</feature>
<sequence>GTYDHIRDTGFLQLPHRTTLNQYTDFTDIGCGYNPDIIKRLLDDHLTKVPSEKRICSLLFDEMKIKSGLVFSRKTGKMVGFTSLGNINDEINLLEQQMSKENITEPPEIATHVLAVMARGIVKYFNYPIAYFATTSVNSGQLYIIIWDGVAALEMRGVKVLAFISDGASANRGFFALHKLADGSNVSEDGVVFWTPNRFDKARRIYFFSDVPHLIKTLWNNLKKSSVNRTRNLMVGGKEIRWAHIRNAYEMDLNKNSLAPGLRKLHKITFDHIHLTPRLRMRVNLAAQVLSKTMADYLELQGHEHTKQQNISFEWLTGSLIV</sequence>
<dbReference type="Pfam" id="PF21787">
    <property type="entry name" value="TNP-like_RNaseH_N"/>
    <property type="match status" value="1"/>
</dbReference>
<name>A0A7M5VCD5_9CNID</name>